<evidence type="ECO:0000313" key="6">
    <source>
        <dbReference type="EMBL" id="MDI9258365.1"/>
    </source>
</evidence>
<feature type="chain" id="PRO_5046902448" description="Glutathione peroxidase" evidence="5">
    <location>
        <begin position="22"/>
        <end position="201"/>
    </location>
</feature>
<dbReference type="RefSeq" id="WP_283240032.1">
    <property type="nucleotide sequence ID" value="NZ_JASGBP010000011.1"/>
</dbReference>
<sequence>MKKLLIASCSVMSLWSCQNNAQNKTVAATTTSNTAMNTTVSAETVYQFKVQDLYGKTFDFASLKGKKVLIVNTASECGLTPQYKDLEALYQKYKDKNFVIIGFPANNFGGQEPGTNEQIAKFCQMNYGVSFPMMGKSSVKGNDMNEVYQFLTQKKRNGLQDSDVEWNFQKYLINEQGHLVKVLSPRVLPTDNEIVDWINNK</sequence>
<dbReference type="InterPro" id="IPR029759">
    <property type="entry name" value="GPX_AS"/>
</dbReference>
<evidence type="ECO:0000256" key="1">
    <source>
        <dbReference type="ARBA" id="ARBA00006926"/>
    </source>
</evidence>
<dbReference type="CDD" id="cd00340">
    <property type="entry name" value="GSH_Peroxidase"/>
    <property type="match status" value="1"/>
</dbReference>
<dbReference type="PANTHER" id="PTHR11592:SF78">
    <property type="entry name" value="GLUTATHIONE PEROXIDASE"/>
    <property type="match status" value="1"/>
</dbReference>
<protein>
    <recommendedName>
        <fullName evidence="4">Glutathione peroxidase</fullName>
    </recommendedName>
</protein>
<feature type="signal peptide" evidence="5">
    <location>
        <begin position="1"/>
        <end position="21"/>
    </location>
</feature>
<dbReference type="Pfam" id="PF00255">
    <property type="entry name" value="GSHPx"/>
    <property type="match status" value="1"/>
</dbReference>
<evidence type="ECO:0000256" key="4">
    <source>
        <dbReference type="RuleBase" id="RU000499"/>
    </source>
</evidence>
<reference evidence="6 7" key="1">
    <citation type="submission" date="2023-05" db="EMBL/GenBank/DDBJ databases">
        <title>Flavobacterium sedimenti sp. nov., isolated from the sediment.</title>
        <authorList>
            <person name="Wu N."/>
        </authorList>
    </citation>
    <scope>NUCLEOTIDE SEQUENCE [LARGE SCALE GENOMIC DNA]</scope>
    <source>
        <strain evidence="6 7">YZ-48</strain>
    </source>
</reference>
<comment type="similarity">
    <text evidence="1 4">Belongs to the glutathione peroxidase family.</text>
</comment>
<dbReference type="PROSITE" id="PS00460">
    <property type="entry name" value="GLUTATHIONE_PEROXID_1"/>
    <property type="match status" value="1"/>
</dbReference>
<name>A0ABT6XTF4_9FLAO</name>
<evidence type="ECO:0000256" key="2">
    <source>
        <dbReference type="ARBA" id="ARBA00022559"/>
    </source>
</evidence>
<evidence type="ECO:0000256" key="5">
    <source>
        <dbReference type="SAM" id="SignalP"/>
    </source>
</evidence>
<dbReference type="SUPFAM" id="SSF52833">
    <property type="entry name" value="Thioredoxin-like"/>
    <property type="match status" value="1"/>
</dbReference>
<dbReference type="Proteomes" id="UP001230035">
    <property type="component" value="Unassembled WGS sequence"/>
</dbReference>
<dbReference type="Gene3D" id="3.40.30.10">
    <property type="entry name" value="Glutaredoxin"/>
    <property type="match status" value="1"/>
</dbReference>
<gene>
    <name evidence="6" type="ORF">QHT84_13145</name>
</gene>
<dbReference type="EMBL" id="JASGBP010000011">
    <property type="protein sequence ID" value="MDI9258365.1"/>
    <property type="molecule type" value="Genomic_DNA"/>
</dbReference>
<proteinExistence type="inferred from homology"/>
<organism evidence="6 7">
    <name type="scientific">Flavobacterium sedimenticola</name>
    <dbReference type="NCBI Taxonomy" id="3043286"/>
    <lineage>
        <taxon>Bacteria</taxon>
        <taxon>Pseudomonadati</taxon>
        <taxon>Bacteroidota</taxon>
        <taxon>Flavobacteriia</taxon>
        <taxon>Flavobacteriales</taxon>
        <taxon>Flavobacteriaceae</taxon>
        <taxon>Flavobacterium</taxon>
    </lineage>
</organism>
<dbReference type="GO" id="GO:0004601">
    <property type="term" value="F:peroxidase activity"/>
    <property type="evidence" value="ECO:0007669"/>
    <property type="project" value="UniProtKB-KW"/>
</dbReference>
<keyword evidence="5" id="KW-0732">Signal</keyword>
<evidence type="ECO:0000313" key="7">
    <source>
        <dbReference type="Proteomes" id="UP001230035"/>
    </source>
</evidence>
<keyword evidence="7" id="KW-1185">Reference proteome</keyword>
<dbReference type="PIRSF" id="PIRSF000303">
    <property type="entry name" value="Glutathion_perox"/>
    <property type="match status" value="1"/>
</dbReference>
<dbReference type="PANTHER" id="PTHR11592">
    <property type="entry name" value="GLUTATHIONE PEROXIDASE"/>
    <property type="match status" value="1"/>
</dbReference>
<keyword evidence="2 4" id="KW-0575">Peroxidase</keyword>
<keyword evidence="3 4" id="KW-0560">Oxidoreductase</keyword>
<dbReference type="InterPro" id="IPR036249">
    <property type="entry name" value="Thioredoxin-like_sf"/>
</dbReference>
<evidence type="ECO:0000256" key="3">
    <source>
        <dbReference type="ARBA" id="ARBA00023002"/>
    </source>
</evidence>
<dbReference type="PROSITE" id="PS51355">
    <property type="entry name" value="GLUTATHIONE_PEROXID_3"/>
    <property type="match status" value="1"/>
</dbReference>
<accession>A0ABT6XTF4</accession>
<comment type="caution">
    <text evidence="6">The sequence shown here is derived from an EMBL/GenBank/DDBJ whole genome shotgun (WGS) entry which is preliminary data.</text>
</comment>
<dbReference type="InterPro" id="IPR000889">
    <property type="entry name" value="Glutathione_peroxidase"/>
</dbReference>
<dbReference type="PRINTS" id="PR01011">
    <property type="entry name" value="GLUTPROXDASE"/>
</dbReference>